<feature type="domain" description="GtrA/DPMS transmembrane" evidence="6">
    <location>
        <begin position="9"/>
        <end position="131"/>
    </location>
</feature>
<dbReference type="Proteomes" id="UP001528850">
    <property type="component" value="Unassembled WGS sequence"/>
</dbReference>
<evidence type="ECO:0000259" key="6">
    <source>
        <dbReference type="Pfam" id="PF04138"/>
    </source>
</evidence>
<comment type="subcellular location">
    <subcellularLocation>
        <location evidence="1">Membrane</location>
        <topology evidence="1">Multi-pass membrane protein</topology>
    </subcellularLocation>
</comment>
<keyword evidence="4 5" id="KW-0472">Membrane</keyword>
<feature type="transmembrane region" description="Helical" evidence="5">
    <location>
        <begin position="105"/>
        <end position="121"/>
    </location>
</feature>
<evidence type="ECO:0000256" key="1">
    <source>
        <dbReference type="ARBA" id="ARBA00004141"/>
    </source>
</evidence>
<feature type="transmembrane region" description="Helical" evidence="5">
    <location>
        <begin position="36"/>
        <end position="56"/>
    </location>
</feature>
<evidence type="ECO:0000313" key="7">
    <source>
        <dbReference type="EMBL" id="MDF4024863.1"/>
    </source>
</evidence>
<sequence>MTRRELIIRYAIFAAIAILINLGSQALAVSVYHGPFAIPLSVIFGTGTGLVAKYVLDKNWIFYHQAANRSHQAKTFVLYTVMGLATTGIFWITEALFHAAFDAPAMRYVGGLIGLVAGYLVKYQLDLRHVFVDARAT</sequence>
<protein>
    <submittedName>
        <fullName evidence="7">GtrA family protein</fullName>
    </submittedName>
</protein>
<dbReference type="RefSeq" id="WP_320549370.1">
    <property type="nucleotide sequence ID" value="NZ_JAQLOK010000001.1"/>
</dbReference>
<reference evidence="7 8" key="1">
    <citation type="journal article" date="2024" name="Curr. Microbiol.">
        <title>Luteibacter sahnii sp. nov., A Novel Yellow-Colored Xanthomonadin Pigment Producing Probiotic Bacterium from Healthy Rice Seed Microbiome.</title>
        <authorList>
            <person name="Jaiswal G."/>
            <person name="Rana R."/>
            <person name="Nayak P.K."/>
            <person name="Chouhan R."/>
            <person name="Gandhi S.G."/>
            <person name="Patel H.K."/>
            <person name="Patil P.B."/>
        </authorList>
    </citation>
    <scope>NUCLEOTIDE SEQUENCE [LARGE SCALE GENOMIC DNA]</scope>
    <source>
        <strain evidence="7 8">PPL201</strain>
    </source>
</reference>
<gene>
    <name evidence="7" type="ORF">P3W24_07810</name>
</gene>
<dbReference type="EMBL" id="JARJJS010000002">
    <property type="protein sequence ID" value="MDF4024863.1"/>
    <property type="molecule type" value="Genomic_DNA"/>
</dbReference>
<evidence type="ECO:0000256" key="3">
    <source>
        <dbReference type="ARBA" id="ARBA00022989"/>
    </source>
</evidence>
<feature type="transmembrane region" description="Helical" evidence="5">
    <location>
        <begin position="76"/>
        <end position="93"/>
    </location>
</feature>
<dbReference type="InterPro" id="IPR007267">
    <property type="entry name" value="GtrA_DPMS_TM"/>
</dbReference>
<accession>A0ABT6B9R6</accession>
<evidence type="ECO:0000256" key="5">
    <source>
        <dbReference type="SAM" id="Phobius"/>
    </source>
</evidence>
<organism evidence="7 8">
    <name type="scientific">Luteibacter sahnii</name>
    <dbReference type="NCBI Taxonomy" id="3021977"/>
    <lineage>
        <taxon>Bacteria</taxon>
        <taxon>Pseudomonadati</taxon>
        <taxon>Pseudomonadota</taxon>
        <taxon>Gammaproteobacteria</taxon>
        <taxon>Lysobacterales</taxon>
        <taxon>Rhodanobacteraceae</taxon>
        <taxon>Luteibacter</taxon>
    </lineage>
</organism>
<evidence type="ECO:0000256" key="4">
    <source>
        <dbReference type="ARBA" id="ARBA00023136"/>
    </source>
</evidence>
<dbReference type="Pfam" id="PF04138">
    <property type="entry name" value="GtrA_DPMS_TM"/>
    <property type="match status" value="1"/>
</dbReference>
<name>A0ABT6B9R6_9GAMM</name>
<evidence type="ECO:0000256" key="2">
    <source>
        <dbReference type="ARBA" id="ARBA00022692"/>
    </source>
</evidence>
<evidence type="ECO:0000313" key="8">
    <source>
        <dbReference type="Proteomes" id="UP001528850"/>
    </source>
</evidence>
<keyword evidence="3 5" id="KW-1133">Transmembrane helix</keyword>
<keyword evidence="2 5" id="KW-0812">Transmembrane</keyword>
<proteinExistence type="predicted"/>
<comment type="caution">
    <text evidence="7">The sequence shown here is derived from an EMBL/GenBank/DDBJ whole genome shotgun (WGS) entry which is preliminary data.</text>
</comment>
<feature type="transmembrane region" description="Helical" evidence="5">
    <location>
        <begin position="7"/>
        <end position="30"/>
    </location>
</feature>
<keyword evidence="8" id="KW-1185">Reference proteome</keyword>
<dbReference type="NCBIfam" id="NF037976">
    <property type="entry name" value="gtrA_1"/>
    <property type="match status" value="1"/>
</dbReference>